<gene>
    <name evidence="2" type="ORF">H8L47_08915</name>
</gene>
<name>A0ABR6Z7C7_9BURK</name>
<dbReference type="EMBL" id="JACOFX010000003">
    <property type="protein sequence ID" value="MBC3907686.1"/>
    <property type="molecule type" value="Genomic_DNA"/>
</dbReference>
<evidence type="ECO:0000313" key="2">
    <source>
        <dbReference type="EMBL" id="MBC3907686.1"/>
    </source>
</evidence>
<dbReference type="Proteomes" id="UP000646911">
    <property type="component" value="Unassembled WGS sequence"/>
</dbReference>
<feature type="coiled-coil region" evidence="1">
    <location>
        <begin position="63"/>
        <end position="90"/>
    </location>
</feature>
<evidence type="ECO:0000313" key="3">
    <source>
        <dbReference type="Proteomes" id="UP000646911"/>
    </source>
</evidence>
<proteinExistence type="predicted"/>
<evidence type="ECO:0000256" key="1">
    <source>
        <dbReference type="SAM" id="Coils"/>
    </source>
</evidence>
<dbReference type="RefSeq" id="WP_186953235.1">
    <property type="nucleotide sequence ID" value="NZ_JACOFX010000003.1"/>
</dbReference>
<comment type="caution">
    <text evidence="2">The sequence shown here is derived from an EMBL/GenBank/DDBJ whole genome shotgun (WGS) entry which is preliminary data.</text>
</comment>
<keyword evidence="1" id="KW-0175">Coiled coil</keyword>
<keyword evidence="3" id="KW-1185">Reference proteome</keyword>
<sequence length="277" mass="30397">MHAIFNRKFVAVISLMMSIESRAAFSKPPVAAAGAGLLTAGICRIESERSYKLSLQIALGILGDQARKELDRSTASIARMRQELSGLSDKSAKTSKALTRANVALTGQIDSLPKLTAANASVMYDVNEDLLNKLNFLSFSLEADATESSSRLAALALRQASLAQRMAKIILLRSLDKSMAYKQGLQVDLNQSRIEFKNGLDLLAAEAESDKQLKARVEVARGQWLFYESALASMTNSANDLRSIATTSDRIAEQMIELVHLSYSMPIDKMNTARWQY</sequence>
<organism evidence="2 3">
    <name type="scientific">Undibacterium umbellatum</name>
    <dbReference type="NCBI Taxonomy" id="2762300"/>
    <lineage>
        <taxon>Bacteria</taxon>
        <taxon>Pseudomonadati</taxon>
        <taxon>Pseudomonadota</taxon>
        <taxon>Betaproteobacteria</taxon>
        <taxon>Burkholderiales</taxon>
        <taxon>Oxalobacteraceae</taxon>
        <taxon>Undibacterium</taxon>
    </lineage>
</organism>
<reference evidence="2 3" key="1">
    <citation type="submission" date="2020-08" db="EMBL/GenBank/DDBJ databases">
        <title>Novel species isolated from subtropical streams in China.</title>
        <authorList>
            <person name="Lu H."/>
        </authorList>
    </citation>
    <scope>NUCLEOTIDE SEQUENCE [LARGE SCALE GENOMIC DNA]</scope>
    <source>
        <strain evidence="2 3">NL8W</strain>
    </source>
</reference>
<protein>
    <submittedName>
        <fullName evidence="2">Uncharacterized protein</fullName>
    </submittedName>
</protein>
<accession>A0ABR6Z7C7</accession>